<dbReference type="EMBL" id="GL883029">
    <property type="protein sequence ID" value="EGG14026.1"/>
    <property type="molecule type" value="Genomic_DNA"/>
</dbReference>
<gene>
    <name evidence="4" type="ORF">DFA_11788</name>
</gene>
<keyword evidence="2" id="KW-0472">Membrane</keyword>
<dbReference type="OMA" id="DSAGWIS"/>
<reference evidence="5" key="1">
    <citation type="journal article" date="2011" name="Genome Res.">
        <title>Phylogeny-wide analysis of social amoeba genomes highlights ancient origins for complex intercellular communication.</title>
        <authorList>
            <person name="Heidel A.J."/>
            <person name="Lawal H.M."/>
            <person name="Felder M."/>
            <person name="Schilde C."/>
            <person name="Helps N.R."/>
            <person name="Tunggal B."/>
            <person name="Rivero F."/>
            <person name="John U."/>
            <person name="Schleicher M."/>
            <person name="Eichinger L."/>
            <person name="Platzer M."/>
            <person name="Noegel A.A."/>
            <person name="Schaap P."/>
            <person name="Gloeckner G."/>
        </authorList>
    </citation>
    <scope>NUCLEOTIDE SEQUENCE [LARGE SCALE GENOMIC DNA]</scope>
    <source>
        <strain evidence="5">SH3</strain>
    </source>
</reference>
<accession>F4QE79</accession>
<keyword evidence="1" id="KW-0245">EGF-like domain</keyword>
<evidence type="ECO:0000313" key="5">
    <source>
        <dbReference type="Proteomes" id="UP000007797"/>
    </source>
</evidence>
<organism evidence="4 5">
    <name type="scientific">Cavenderia fasciculata</name>
    <name type="common">Slime mold</name>
    <name type="synonym">Dictyostelium fasciculatum</name>
    <dbReference type="NCBI Taxonomy" id="261658"/>
    <lineage>
        <taxon>Eukaryota</taxon>
        <taxon>Amoebozoa</taxon>
        <taxon>Evosea</taxon>
        <taxon>Eumycetozoa</taxon>
        <taxon>Dictyostelia</taxon>
        <taxon>Acytosteliales</taxon>
        <taxon>Cavenderiaceae</taxon>
        <taxon>Cavenderia</taxon>
    </lineage>
</organism>
<dbReference type="PANTHER" id="PTHR31378">
    <property type="entry name" value="EGF-LIKE DOMAIN-CONTAINING PROTEIN-RELATED-RELATED"/>
    <property type="match status" value="1"/>
</dbReference>
<dbReference type="PROSITE" id="PS00022">
    <property type="entry name" value="EGF_1"/>
    <property type="match status" value="1"/>
</dbReference>
<dbReference type="RefSeq" id="XP_004350734.1">
    <property type="nucleotide sequence ID" value="XM_004350683.1"/>
</dbReference>
<evidence type="ECO:0000313" key="4">
    <source>
        <dbReference type="EMBL" id="EGG14026.1"/>
    </source>
</evidence>
<feature type="disulfide bond" evidence="1">
    <location>
        <begin position="1087"/>
        <end position="1096"/>
    </location>
</feature>
<dbReference type="InterPro" id="IPR055463">
    <property type="entry name" value="DUF7035"/>
</dbReference>
<keyword evidence="5" id="KW-1185">Reference proteome</keyword>
<dbReference type="PANTHER" id="PTHR31378:SF17">
    <property type="match status" value="1"/>
</dbReference>
<dbReference type="InterPro" id="IPR000742">
    <property type="entry name" value="EGF"/>
</dbReference>
<dbReference type="InterPro" id="IPR056645">
    <property type="entry name" value="DUF7743"/>
</dbReference>
<dbReference type="Pfam" id="PF23033">
    <property type="entry name" value="DUF7034"/>
    <property type="match status" value="1"/>
</dbReference>
<dbReference type="InterPro" id="IPR055462">
    <property type="entry name" value="DUF7034"/>
</dbReference>
<sequence>MKVNNNNIEGYFNVIDISKPTHEYYRYYSDTGTICNQQLNVLVDSDSLELPNVDFVNNSLEAFGKCEKYEYYHLSRKLWAITLRYGIGVFPESLVNISLPIDGSYYIFTAPSFNCVDPASLTYQITPLEYSLDRISAVFEIIPSHNFYLYDSPSCSAPFPGILCGASLPRPYGIVIVMSIALTKSITTLTTPFNLTITTNVGHLVQVPVIPRYTVGPVDMSFLSNSQSPPRGYTMPVSDGYYYPSSATFDIVFSDPSQVNIITSTSSGYIMYPLIPVLGNQKDGLKFIDSPISNGFSSSQRSYLLANASQAINFTYICNSSLLIQQSPLPNKPEFLVYEFNDTMSIYSMTFTISQISYPLRFRYQLEEIRNTKFEYRIPAPFGYTVTQAIQQFTIPMNDIKHKDIVSFIFQQDSEGSDSSRYNLSNIIIQSDYIQPIIYNISYKKVSPQSYLVTLNLYDEDSGIEWISFKDQLFGSNTLVDGTIHNGTFVFETFELIPESDLTAAQYFQYRDLYVADGAWNTFGDEFKVYNVYDDKIHLFPKNPFSNKFVTAENFTRFEFIPNIIDTTNGEVNVSLVFNLTTDGLLDKNNNLVMSLLLSTWSPFYIMSWGQLNITSTSYFHPIDQLFRIDFTVPQYTNNITASYGFTHLLLSPIQTSLVEKFGLKASLEINSNNSMDHLPPYFESIIIPTSPTNGLIEYEFTIIDLVNGFENGSIEIKSSISPIPFVFHFDQSTLVSGGTPYNSTYRFNITIDESTCNSHTLSIGYTKLVDKAGWTSEYKRQRLSQTDPIQKIGYFNPFYYLINQLPTLITTINCNPSFIDLFPPTILSFNVSKKILNVGSNDRYISIDLEITDGAGVGIFNNYTPTVYLWGNQGEWLSVNPSLPTTDSLIFSYDIIVPHGFGVNGILLSVYGLRDKQENLDGYSSTRLCSQGFQCMINTTYSTDIPNISNVTNLYSYPNYVPVSSDDEVITIRGRGFGDDPSKLIATLVYQDGEQQHTILWVHHIIAFIQYNPRRAVPNKPVFVELIRVGQGGNFLSVYPKILPAPIVPPPPPPYIPKPIPCSSSPSASINCTGNGVCTVGDGCRCNNGWSGFFCESTIINVDRPTFNQTSPMVDIIVNNTNSHTVIRSIISVVAIRELTMDDQVFKEYRPKNWILNITTPDINNNNNSIVMNYQTQLLNISTIVNVTIEWFAIASQVEFANQTIQIPATSTKVSIGISSYPFNSYTNTLQVIMKTSVEAEYESKCTSKEYGGDSDKDIEWMKLSIDDKSLFGQFIKRGVIDNDQISTINNEIVTDFIDNDSVQQSNSSFSTTYIGLNIPIFFTSVQLDPNFVHLIDVDNKVGTSIESTCKGSDEKGLSMGKIAGIVVGCIVGAAIGVALTIYLTRRHRERKLDRNTQLKLQRVSQQMSR</sequence>
<dbReference type="Pfam" id="PF23034">
    <property type="entry name" value="DUF7035"/>
    <property type="match status" value="1"/>
</dbReference>
<feature type="domain" description="EGF-like" evidence="3">
    <location>
        <begin position="1059"/>
        <end position="1097"/>
    </location>
</feature>
<proteinExistence type="predicted"/>
<dbReference type="PROSITE" id="PS01186">
    <property type="entry name" value="EGF_2"/>
    <property type="match status" value="1"/>
</dbReference>
<protein>
    <recommendedName>
        <fullName evidence="3">EGF-like domain-containing protein</fullName>
    </recommendedName>
</protein>
<keyword evidence="2" id="KW-1133">Transmembrane helix</keyword>
<keyword evidence="2" id="KW-0812">Transmembrane</keyword>
<name>F4QE79_CACFS</name>
<evidence type="ECO:0000259" key="3">
    <source>
        <dbReference type="PROSITE" id="PS50026"/>
    </source>
</evidence>
<dbReference type="GeneID" id="14866156"/>
<evidence type="ECO:0000256" key="1">
    <source>
        <dbReference type="PROSITE-ProRule" id="PRU00076"/>
    </source>
</evidence>
<evidence type="ECO:0000256" key="2">
    <source>
        <dbReference type="SAM" id="Phobius"/>
    </source>
</evidence>
<dbReference type="PROSITE" id="PS50026">
    <property type="entry name" value="EGF_3"/>
    <property type="match status" value="1"/>
</dbReference>
<comment type="caution">
    <text evidence="1">Lacks conserved residue(s) required for the propagation of feature annotation.</text>
</comment>
<feature type="transmembrane region" description="Helical" evidence="2">
    <location>
        <begin position="1364"/>
        <end position="1386"/>
    </location>
</feature>
<dbReference type="KEGG" id="dfa:DFA_11788"/>
<dbReference type="Proteomes" id="UP000007797">
    <property type="component" value="Unassembled WGS sequence"/>
</dbReference>
<keyword evidence="1" id="KW-1015">Disulfide bond</keyword>
<dbReference type="Pfam" id="PF24893">
    <property type="entry name" value="DUF7743"/>
    <property type="match status" value="1"/>
</dbReference>